<accession>A0A6J6FMW3</accession>
<sequence>MHILLVGAGGVGDAIAKIAARRSFFETIIVTDYDKSRAERTIEWIRGKHGDEVAARFVPDQIDASNADVVSEVARRHSVTHVMNAVEPKFVQAIFAGAKAAGAGYLDMAMSLSHPHPTNPYSETGVKLGDEQFAASGEWEKSKQLALVGIGVEPGMSNVFARYAVDHLFSEVDELGTRDGANLVVLDDEGNEIFAPSFSIWTTIEECLNPPVIWEKDRGWFTTPPFSEPEVFDFPEGIGPVECVNVEHEEVLMMPRWLPAKRVTFKYGLGDEFIGVLKTLHSLHLDSNDPIRVRSANGPVEVSPRDVVAAALPDPATIGPRMKGKTCAGVWVTGIGKNGKPREVYLYHVSDNEWTMAEYDTQCVVWQTALNPVIALELLATGQWEGSGVLGPEAFDAKPFLDLMAAPEADGGYGQPWGLREQ</sequence>
<dbReference type="InterPro" id="IPR036291">
    <property type="entry name" value="NAD(P)-bd_dom_sf"/>
</dbReference>
<evidence type="ECO:0000313" key="3">
    <source>
        <dbReference type="EMBL" id="CAB4590432.1"/>
    </source>
</evidence>
<organism evidence="3">
    <name type="scientific">freshwater metagenome</name>
    <dbReference type="NCBI Taxonomy" id="449393"/>
    <lineage>
        <taxon>unclassified sequences</taxon>
        <taxon>metagenomes</taxon>
        <taxon>ecological metagenomes</taxon>
    </lineage>
</organism>
<name>A0A6J6FMW3_9ZZZZ</name>
<evidence type="ECO:0000259" key="2">
    <source>
        <dbReference type="Pfam" id="PF16653"/>
    </source>
</evidence>
<dbReference type="InterPro" id="IPR005097">
    <property type="entry name" value="Sacchrp_dh_NADP-bd"/>
</dbReference>
<gene>
    <name evidence="3" type="ORF">UFOPK1767_00913</name>
</gene>
<protein>
    <submittedName>
        <fullName evidence="3">Unannotated protein</fullName>
    </submittedName>
</protein>
<dbReference type="Pfam" id="PF03435">
    <property type="entry name" value="Sacchrp_dh_NADP"/>
    <property type="match status" value="1"/>
</dbReference>
<evidence type="ECO:0000259" key="1">
    <source>
        <dbReference type="Pfam" id="PF03435"/>
    </source>
</evidence>
<dbReference type="Gene3D" id="3.40.50.720">
    <property type="entry name" value="NAD(P)-binding Rossmann-like Domain"/>
    <property type="match status" value="1"/>
</dbReference>
<dbReference type="InterPro" id="IPR032095">
    <property type="entry name" value="Sacchrp_dh-like_C"/>
</dbReference>
<dbReference type="Gene3D" id="3.30.360.10">
    <property type="entry name" value="Dihydrodipicolinate Reductase, domain 2"/>
    <property type="match status" value="1"/>
</dbReference>
<dbReference type="PANTHER" id="PTHR43796:SF2">
    <property type="entry name" value="CARBOXYNORSPERMIDINE SYNTHASE"/>
    <property type="match status" value="1"/>
</dbReference>
<reference evidence="3" key="1">
    <citation type="submission" date="2020-05" db="EMBL/GenBank/DDBJ databases">
        <authorList>
            <person name="Chiriac C."/>
            <person name="Salcher M."/>
            <person name="Ghai R."/>
            <person name="Kavagutti S V."/>
        </authorList>
    </citation>
    <scope>NUCLEOTIDE SEQUENCE</scope>
</reference>
<dbReference type="EMBL" id="CAEZTZ010000139">
    <property type="protein sequence ID" value="CAB4590432.1"/>
    <property type="molecule type" value="Genomic_DNA"/>
</dbReference>
<dbReference type="SUPFAM" id="SSF51735">
    <property type="entry name" value="NAD(P)-binding Rossmann-fold domains"/>
    <property type="match status" value="1"/>
</dbReference>
<dbReference type="PANTHER" id="PTHR43796">
    <property type="entry name" value="CARBOXYNORSPERMIDINE SYNTHASE"/>
    <property type="match status" value="1"/>
</dbReference>
<dbReference type="Pfam" id="PF16653">
    <property type="entry name" value="Sacchrp_dh_C"/>
    <property type="match status" value="1"/>
</dbReference>
<feature type="domain" description="Saccharopine dehydrogenase-like C-terminal" evidence="2">
    <location>
        <begin position="151"/>
        <end position="405"/>
    </location>
</feature>
<dbReference type="AlphaFoldDB" id="A0A6J6FMW3"/>
<feature type="domain" description="Saccharopine dehydrogenase NADP binding" evidence="1">
    <location>
        <begin position="3"/>
        <end position="143"/>
    </location>
</feature>
<proteinExistence type="predicted"/>